<dbReference type="OrthoDB" id="41238at2759"/>
<dbReference type="InterPro" id="IPR000182">
    <property type="entry name" value="GNAT_dom"/>
</dbReference>
<keyword evidence="3" id="KW-1185">Reference proteome</keyword>
<feature type="domain" description="N-acetyltransferase" evidence="1">
    <location>
        <begin position="23"/>
        <end position="188"/>
    </location>
</feature>
<name>A0A015L8Z1_RHIIW</name>
<dbReference type="PROSITE" id="PS51186">
    <property type="entry name" value="GNAT"/>
    <property type="match status" value="1"/>
</dbReference>
<dbReference type="PANTHER" id="PTHR43441">
    <property type="entry name" value="RIBOSOMAL-PROTEIN-SERINE ACETYLTRANSFERASE"/>
    <property type="match status" value="1"/>
</dbReference>
<dbReference type="PANTHER" id="PTHR43441:SF2">
    <property type="entry name" value="FAMILY ACETYLTRANSFERASE, PUTATIVE (AFU_ORTHOLOGUE AFUA_7G00850)-RELATED"/>
    <property type="match status" value="1"/>
</dbReference>
<dbReference type="SMR" id="A0A015L8Z1"/>
<proteinExistence type="predicted"/>
<gene>
    <name evidence="2" type="ORF">RirG_263230</name>
</gene>
<dbReference type="SUPFAM" id="SSF55729">
    <property type="entry name" value="Acyl-CoA N-acyltransferases (Nat)"/>
    <property type="match status" value="1"/>
</dbReference>
<sequence>MSVNDNYDFNFILESVTLTGKRIRLEPLIPSVHAEELYEVSHVNPESRKVFDYLPYGPFNTYQEFLNFLNGPRIKGDNHTILFCIIDIVSEKKIGIVGYLNTQPIHKKIEIGHIWIIPSFQRTYANTETNFLLLQYAFESLKYLRVTWKCHSNNINSRKSAERLGYKFEGTLRNHYLIKKVINGTEIIDKRNSDFLSIIDSEWEDVKKNLLEKLK</sequence>
<evidence type="ECO:0000313" key="3">
    <source>
        <dbReference type="Proteomes" id="UP000022910"/>
    </source>
</evidence>
<dbReference type="GO" id="GO:0008999">
    <property type="term" value="F:protein-N-terminal-alanine acetyltransferase activity"/>
    <property type="evidence" value="ECO:0007669"/>
    <property type="project" value="TreeGrafter"/>
</dbReference>
<reference evidence="2 3" key="1">
    <citation type="submission" date="2014-02" db="EMBL/GenBank/DDBJ databases">
        <title>Single nucleus genome sequencing reveals high similarity among nuclei of an endomycorrhizal fungus.</title>
        <authorList>
            <person name="Lin K."/>
            <person name="Geurts R."/>
            <person name="Zhang Z."/>
            <person name="Limpens E."/>
            <person name="Saunders D.G."/>
            <person name="Mu D."/>
            <person name="Pang E."/>
            <person name="Cao H."/>
            <person name="Cha H."/>
            <person name="Lin T."/>
            <person name="Zhou Q."/>
            <person name="Shang Y."/>
            <person name="Li Y."/>
            <person name="Ivanov S."/>
            <person name="Sharma T."/>
            <person name="Velzen R.V."/>
            <person name="Ruijter N.D."/>
            <person name="Aanen D.K."/>
            <person name="Win J."/>
            <person name="Kamoun S."/>
            <person name="Bisseling T."/>
            <person name="Huang S."/>
        </authorList>
    </citation>
    <scope>NUCLEOTIDE SEQUENCE [LARGE SCALE GENOMIC DNA]</scope>
    <source>
        <strain evidence="3">DAOM197198w</strain>
    </source>
</reference>
<dbReference type="AlphaFoldDB" id="A0A015L8Z1"/>
<accession>A0A015L8Z1</accession>
<dbReference type="OMA" id="FGAPMQR"/>
<dbReference type="Proteomes" id="UP000022910">
    <property type="component" value="Unassembled WGS sequence"/>
</dbReference>
<dbReference type="InterPro" id="IPR051908">
    <property type="entry name" value="Ribosomal_N-acetyltransferase"/>
</dbReference>
<dbReference type="Pfam" id="PF13302">
    <property type="entry name" value="Acetyltransf_3"/>
    <property type="match status" value="1"/>
</dbReference>
<dbReference type="STRING" id="1432141.A0A015L8Z1"/>
<dbReference type="HOGENOM" id="CLU_013985_1_0_1"/>
<protein>
    <recommendedName>
        <fullName evidence="1">N-acetyltransferase domain-containing protein</fullName>
    </recommendedName>
</protein>
<evidence type="ECO:0000259" key="1">
    <source>
        <dbReference type="PROSITE" id="PS51186"/>
    </source>
</evidence>
<dbReference type="GO" id="GO:1990189">
    <property type="term" value="F:protein N-terminal-serine acetyltransferase activity"/>
    <property type="evidence" value="ECO:0007669"/>
    <property type="project" value="TreeGrafter"/>
</dbReference>
<dbReference type="Gene3D" id="3.40.630.30">
    <property type="match status" value="1"/>
</dbReference>
<dbReference type="EMBL" id="JEMT01029692">
    <property type="protein sequence ID" value="EXX51273.1"/>
    <property type="molecule type" value="Genomic_DNA"/>
</dbReference>
<dbReference type="InterPro" id="IPR016181">
    <property type="entry name" value="Acyl_CoA_acyltransferase"/>
</dbReference>
<evidence type="ECO:0000313" key="2">
    <source>
        <dbReference type="EMBL" id="EXX51273.1"/>
    </source>
</evidence>
<comment type="caution">
    <text evidence="2">The sequence shown here is derived from an EMBL/GenBank/DDBJ whole genome shotgun (WGS) entry which is preliminary data.</text>
</comment>
<organism evidence="2 3">
    <name type="scientific">Rhizophagus irregularis (strain DAOM 197198w)</name>
    <name type="common">Glomus intraradices</name>
    <dbReference type="NCBI Taxonomy" id="1432141"/>
    <lineage>
        <taxon>Eukaryota</taxon>
        <taxon>Fungi</taxon>
        <taxon>Fungi incertae sedis</taxon>
        <taxon>Mucoromycota</taxon>
        <taxon>Glomeromycotina</taxon>
        <taxon>Glomeromycetes</taxon>
        <taxon>Glomerales</taxon>
        <taxon>Glomeraceae</taxon>
        <taxon>Rhizophagus</taxon>
    </lineage>
</organism>